<keyword evidence="1 2" id="KW-0238">DNA-binding</keyword>
<dbReference type="PROSITE" id="PS50977">
    <property type="entry name" value="HTH_TETR_2"/>
    <property type="match status" value="1"/>
</dbReference>
<dbReference type="Pfam" id="PF00440">
    <property type="entry name" value="TetR_N"/>
    <property type="match status" value="1"/>
</dbReference>
<gene>
    <name evidence="4" type="ORF">KY465_02605</name>
</gene>
<accession>A0ABS6WJQ3</accession>
<evidence type="ECO:0000259" key="3">
    <source>
        <dbReference type="PROSITE" id="PS50977"/>
    </source>
</evidence>
<dbReference type="InterPro" id="IPR001647">
    <property type="entry name" value="HTH_TetR"/>
</dbReference>
<dbReference type="EMBL" id="JAHWQX010000001">
    <property type="protein sequence ID" value="MBW3096166.1"/>
    <property type="molecule type" value="Genomic_DNA"/>
</dbReference>
<organism evidence="4 5">
    <name type="scientific">Pseudohoeflea coraliihabitans</name>
    <dbReference type="NCBI Taxonomy" id="2860393"/>
    <lineage>
        <taxon>Bacteria</taxon>
        <taxon>Pseudomonadati</taxon>
        <taxon>Pseudomonadota</taxon>
        <taxon>Alphaproteobacteria</taxon>
        <taxon>Hyphomicrobiales</taxon>
        <taxon>Rhizobiaceae</taxon>
        <taxon>Pseudohoeflea</taxon>
    </lineage>
</organism>
<feature type="DNA-binding region" description="H-T-H motif" evidence="2">
    <location>
        <begin position="37"/>
        <end position="56"/>
    </location>
</feature>
<dbReference type="Proteomes" id="UP001430804">
    <property type="component" value="Unassembled WGS sequence"/>
</dbReference>
<evidence type="ECO:0000313" key="5">
    <source>
        <dbReference type="Proteomes" id="UP001430804"/>
    </source>
</evidence>
<dbReference type="PANTHER" id="PTHR30055:SF196">
    <property type="entry name" value="HTH-TYPE TRANSCRIPTIONAL REGULATOR RUTR"/>
    <property type="match status" value="1"/>
</dbReference>
<feature type="domain" description="HTH tetR-type" evidence="3">
    <location>
        <begin position="14"/>
        <end position="74"/>
    </location>
</feature>
<dbReference type="InterPro" id="IPR013573">
    <property type="entry name" value="Tscrpt_reg_YcdC_C"/>
</dbReference>
<sequence>MAKAPVERKTRIQTENKARILDAALEVFSRHGYRGATIDQIADGAGMSKPNLLYYFRRKQDIYQTLIDRLLDTWLKPLIELDQEGDPLPELRGYIRRKLEMARDYPRESRLFANEMLQGAPRIHKVLETRLRDLVDEKAEVISDWMAAGRLNRADPRHLIFAIWSTTQHYADFDVQVRAVLGPKRGGEGRFDDAARFLETLFLDGLKPRDPQGVAPQPKIRVLGDE</sequence>
<proteinExistence type="predicted"/>
<evidence type="ECO:0000313" key="4">
    <source>
        <dbReference type="EMBL" id="MBW3096166.1"/>
    </source>
</evidence>
<dbReference type="RefSeq" id="WP_219158141.1">
    <property type="nucleotide sequence ID" value="NZ_JAHWQX010000001.1"/>
</dbReference>
<dbReference type="Pfam" id="PF08362">
    <property type="entry name" value="TetR_C_3"/>
    <property type="match status" value="1"/>
</dbReference>
<name>A0ABS6WJQ3_9HYPH</name>
<evidence type="ECO:0000256" key="2">
    <source>
        <dbReference type="PROSITE-ProRule" id="PRU00335"/>
    </source>
</evidence>
<keyword evidence="5" id="KW-1185">Reference proteome</keyword>
<evidence type="ECO:0000256" key="1">
    <source>
        <dbReference type="ARBA" id="ARBA00023125"/>
    </source>
</evidence>
<dbReference type="InterPro" id="IPR050109">
    <property type="entry name" value="HTH-type_TetR-like_transc_reg"/>
</dbReference>
<dbReference type="PANTHER" id="PTHR30055">
    <property type="entry name" value="HTH-TYPE TRANSCRIPTIONAL REGULATOR RUTR"/>
    <property type="match status" value="1"/>
</dbReference>
<protein>
    <submittedName>
        <fullName evidence="4">TetR/AcrR family transcriptional regulator</fullName>
    </submittedName>
</protein>
<reference evidence="4" key="1">
    <citation type="submission" date="2021-07" db="EMBL/GenBank/DDBJ databases">
        <title>Pseudohoeflea marina sp. nov. a polyhydroxyalcanoate-producing bacterium.</title>
        <authorList>
            <person name="Zheng W."/>
            <person name="Yu S."/>
            <person name="Huang Y."/>
        </authorList>
    </citation>
    <scope>NUCLEOTIDE SEQUENCE</scope>
    <source>
        <strain evidence="4">DP4N28-3</strain>
    </source>
</reference>
<comment type="caution">
    <text evidence="4">The sequence shown here is derived from an EMBL/GenBank/DDBJ whole genome shotgun (WGS) entry which is preliminary data.</text>
</comment>